<feature type="region of interest" description="Disordered" evidence="1">
    <location>
        <begin position="1"/>
        <end position="33"/>
    </location>
</feature>
<dbReference type="AlphaFoldDB" id="A0A7S8CEA7"/>
<feature type="compositionally biased region" description="Acidic residues" evidence="1">
    <location>
        <begin position="152"/>
        <end position="161"/>
    </location>
</feature>
<feature type="compositionally biased region" description="Low complexity" evidence="1">
    <location>
        <begin position="135"/>
        <end position="151"/>
    </location>
</feature>
<proteinExistence type="predicted"/>
<dbReference type="Proteomes" id="UP000593626">
    <property type="component" value="Chromosome"/>
</dbReference>
<sequence length="186" mass="18997">MGRGPRSAGLAGSSQRTSRGLGASTGSKGAGGSSGGILSKLFSRGNSTGGAAAKAATSGFQRSGAAAGGSVLKSVANTGNIQSFLTNTQQMIKTAQSVTPMIQQYGPIVKNLPAMWKLYRGLSADTDATEAVEETAAVETVATEDVVASTEENSETTEETSESIQTKTKKKRKPTTSSNDGPKLYI</sequence>
<gene>
    <name evidence="2" type="ORF">G8O30_07985</name>
</gene>
<reference evidence="2 3" key="1">
    <citation type="submission" date="2019-07" db="EMBL/GenBank/DDBJ databases">
        <title>Genome sequence of 2 isolates from Red Sea Mangroves.</title>
        <authorList>
            <person name="Sefrji F."/>
            <person name="Michoud G."/>
            <person name="Merlino G."/>
            <person name="Daffonchio D."/>
        </authorList>
    </citation>
    <scope>NUCLEOTIDE SEQUENCE [LARGE SCALE GENOMIC DNA]</scope>
    <source>
        <strain evidence="2 3">R1DC41</strain>
    </source>
</reference>
<dbReference type="InterPro" id="IPR025571">
    <property type="entry name" value="YqfQ"/>
</dbReference>
<keyword evidence="3" id="KW-1185">Reference proteome</keyword>
<evidence type="ECO:0000313" key="2">
    <source>
        <dbReference type="EMBL" id="QPC48407.1"/>
    </source>
</evidence>
<evidence type="ECO:0000256" key="1">
    <source>
        <dbReference type="SAM" id="MobiDB-lite"/>
    </source>
</evidence>
<accession>A0A7S8CEA7</accession>
<organism evidence="2 3">
    <name type="scientific">Mangrovibacillus cuniculi</name>
    <dbReference type="NCBI Taxonomy" id="2593652"/>
    <lineage>
        <taxon>Bacteria</taxon>
        <taxon>Bacillati</taxon>
        <taxon>Bacillota</taxon>
        <taxon>Bacilli</taxon>
        <taxon>Bacillales</taxon>
        <taxon>Bacillaceae</taxon>
        <taxon>Mangrovibacillus</taxon>
    </lineage>
</organism>
<evidence type="ECO:0008006" key="4">
    <source>
        <dbReference type="Google" id="ProtNLM"/>
    </source>
</evidence>
<dbReference type="KEGG" id="mcui:G8O30_07985"/>
<dbReference type="EMBL" id="CP049742">
    <property type="protein sequence ID" value="QPC48407.1"/>
    <property type="molecule type" value="Genomic_DNA"/>
</dbReference>
<protein>
    <recommendedName>
        <fullName evidence="4">YqfQ-like protein</fullName>
    </recommendedName>
</protein>
<dbReference type="Pfam" id="PF14181">
    <property type="entry name" value="YqfQ"/>
    <property type="match status" value="1"/>
</dbReference>
<feature type="region of interest" description="Disordered" evidence="1">
    <location>
        <begin position="135"/>
        <end position="186"/>
    </location>
</feature>
<name>A0A7S8CEA7_9BACI</name>
<evidence type="ECO:0000313" key="3">
    <source>
        <dbReference type="Proteomes" id="UP000593626"/>
    </source>
</evidence>